<keyword evidence="3" id="KW-1185">Reference proteome</keyword>
<evidence type="ECO:0000313" key="2">
    <source>
        <dbReference type="EMBL" id="RPE79665.1"/>
    </source>
</evidence>
<evidence type="ECO:0000256" key="1">
    <source>
        <dbReference type="SAM" id="MobiDB-lite"/>
    </source>
</evidence>
<dbReference type="AlphaFoldDB" id="A0A3N4VDU7"/>
<dbReference type="RefSeq" id="WP_123769856.1">
    <property type="nucleotide sequence ID" value="NZ_RKQN01000002.1"/>
</dbReference>
<sequence length="71" mass="7263">MNSTYFFSPARSHYDGKGSAAKHVTSERIAADLDAFREAGGRIEVLGNTPLRKKGAAGGAAEGDAGPRGAA</sequence>
<accession>A0A3N4VDU7</accession>
<dbReference type="OrthoDB" id="6028411at2"/>
<gene>
    <name evidence="2" type="ORF">EDC50_1488</name>
</gene>
<reference evidence="2 3" key="1">
    <citation type="submission" date="2018-11" db="EMBL/GenBank/DDBJ databases">
        <title>Genomic Encyclopedia of Type Strains, Phase IV (KMG-IV): sequencing the most valuable type-strain genomes for metagenomic binning, comparative biology and taxonomic classification.</title>
        <authorList>
            <person name="Goeker M."/>
        </authorList>
    </citation>
    <scope>NUCLEOTIDE SEQUENCE [LARGE SCALE GENOMIC DNA]</scope>
    <source>
        <strain evidence="2 3">DSM 25623</strain>
    </source>
</reference>
<feature type="compositionally biased region" description="Low complexity" evidence="1">
    <location>
        <begin position="62"/>
        <end position="71"/>
    </location>
</feature>
<dbReference type="EMBL" id="RKQN01000002">
    <property type="protein sequence ID" value="RPE79665.1"/>
    <property type="molecule type" value="Genomic_DNA"/>
</dbReference>
<feature type="region of interest" description="Disordered" evidence="1">
    <location>
        <begin position="48"/>
        <end position="71"/>
    </location>
</feature>
<evidence type="ECO:0000313" key="3">
    <source>
        <dbReference type="Proteomes" id="UP000269708"/>
    </source>
</evidence>
<dbReference type="Proteomes" id="UP000269708">
    <property type="component" value="Unassembled WGS sequence"/>
</dbReference>
<protein>
    <submittedName>
        <fullName evidence="2">Uncharacterized protein</fullName>
    </submittedName>
</protein>
<organism evidence="2 3">
    <name type="scientific">Vulcaniibacterium tengchongense</name>
    <dbReference type="NCBI Taxonomy" id="1273429"/>
    <lineage>
        <taxon>Bacteria</taxon>
        <taxon>Pseudomonadati</taxon>
        <taxon>Pseudomonadota</taxon>
        <taxon>Gammaproteobacteria</taxon>
        <taxon>Lysobacterales</taxon>
        <taxon>Lysobacteraceae</taxon>
        <taxon>Vulcaniibacterium</taxon>
    </lineage>
</organism>
<proteinExistence type="predicted"/>
<name>A0A3N4VDU7_9GAMM</name>
<comment type="caution">
    <text evidence="2">The sequence shown here is derived from an EMBL/GenBank/DDBJ whole genome shotgun (WGS) entry which is preliminary data.</text>
</comment>